<comment type="similarity">
    <text evidence="1 6">Belongs to the ClpA/ClpB family.</text>
</comment>
<dbReference type="InterPro" id="IPR003959">
    <property type="entry name" value="ATPase_AAA_core"/>
</dbReference>
<dbReference type="GO" id="GO:0016887">
    <property type="term" value="F:ATP hydrolysis activity"/>
    <property type="evidence" value="ECO:0007669"/>
    <property type="project" value="InterPro"/>
</dbReference>
<comment type="caution">
    <text evidence="10">The sequence shown here is derived from an EMBL/GenBank/DDBJ whole genome shotgun (WGS) entry which is preliminary data.</text>
</comment>
<reference evidence="10" key="1">
    <citation type="submission" date="2020-02" db="EMBL/GenBank/DDBJ databases">
        <authorList>
            <person name="Palmer J.M."/>
        </authorList>
    </citation>
    <scope>NUCLEOTIDE SEQUENCE</scope>
    <source>
        <strain evidence="10">EPUS1.4</strain>
        <tissue evidence="10">Thallus</tissue>
    </source>
</reference>
<keyword evidence="4 6" id="KW-0067">ATP-binding</keyword>
<dbReference type="CDD" id="cd00009">
    <property type="entry name" value="AAA"/>
    <property type="match status" value="1"/>
</dbReference>
<dbReference type="PANTHER" id="PTHR11638:SF176">
    <property type="entry name" value="HEAT SHOCK PROTEIN 78, MITOCHONDRIAL"/>
    <property type="match status" value="1"/>
</dbReference>
<dbReference type="GO" id="GO:0034605">
    <property type="term" value="P:cellular response to heat"/>
    <property type="evidence" value="ECO:0007669"/>
    <property type="project" value="TreeGrafter"/>
</dbReference>
<evidence type="ECO:0000259" key="8">
    <source>
        <dbReference type="SMART" id="SM00382"/>
    </source>
</evidence>
<organism evidence="10 11">
    <name type="scientific">Endocarpon pusillum</name>
    <dbReference type="NCBI Taxonomy" id="364733"/>
    <lineage>
        <taxon>Eukaryota</taxon>
        <taxon>Fungi</taxon>
        <taxon>Dikarya</taxon>
        <taxon>Ascomycota</taxon>
        <taxon>Pezizomycotina</taxon>
        <taxon>Eurotiomycetes</taxon>
        <taxon>Chaetothyriomycetidae</taxon>
        <taxon>Verrucariales</taxon>
        <taxon>Verrucariaceae</taxon>
        <taxon>Endocarpon</taxon>
    </lineage>
</organism>
<dbReference type="Gene3D" id="3.40.50.300">
    <property type="entry name" value="P-loop containing nucleotide triphosphate hydrolases"/>
    <property type="match status" value="3"/>
</dbReference>
<dbReference type="PROSITE" id="PS00871">
    <property type="entry name" value="CLPAB_2"/>
    <property type="match status" value="1"/>
</dbReference>
<feature type="coiled-coil region" evidence="7">
    <location>
        <begin position="328"/>
        <end position="408"/>
    </location>
</feature>
<dbReference type="AlphaFoldDB" id="A0A8H7A759"/>
<evidence type="ECO:0000256" key="3">
    <source>
        <dbReference type="ARBA" id="ARBA00022741"/>
    </source>
</evidence>
<dbReference type="InterPro" id="IPR003593">
    <property type="entry name" value="AAA+_ATPase"/>
</dbReference>
<dbReference type="SMART" id="SM00382">
    <property type="entry name" value="AAA"/>
    <property type="match status" value="2"/>
</dbReference>
<dbReference type="Pfam" id="PF10431">
    <property type="entry name" value="ClpB_D2-small"/>
    <property type="match status" value="1"/>
</dbReference>
<evidence type="ECO:0000256" key="6">
    <source>
        <dbReference type="RuleBase" id="RU004432"/>
    </source>
</evidence>
<evidence type="ECO:0000259" key="9">
    <source>
        <dbReference type="SMART" id="SM01086"/>
    </source>
</evidence>
<dbReference type="PANTHER" id="PTHR11638">
    <property type="entry name" value="ATP-DEPENDENT CLP PROTEASE"/>
    <property type="match status" value="1"/>
</dbReference>
<dbReference type="FunFam" id="3.40.50.300:FF:000010">
    <property type="entry name" value="Chaperone clpB 1, putative"/>
    <property type="match status" value="1"/>
</dbReference>
<dbReference type="CDD" id="cd19499">
    <property type="entry name" value="RecA-like_ClpB_Hsp104-like"/>
    <property type="match status" value="1"/>
</dbReference>
<dbReference type="Pfam" id="PF17871">
    <property type="entry name" value="AAA_lid_9"/>
    <property type="match status" value="1"/>
</dbReference>
<dbReference type="GO" id="GO:0005524">
    <property type="term" value="F:ATP binding"/>
    <property type="evidence" value="ECO:0007669"/>
    <property type="project" value="UniProtKB-KW"/>
</dbReference>
<accession>A0A8H7A759</accession>
<dbReference type="OrthoDB" id="47330at2759"/>
<dbReference type="SMART" id="SM01086">
    <property type="entry name" value="ClpB_D2-small"/>
    <property type="match status" value="1"/>
</dbReference>
<protein>
    <submittedName>
        <fullName evidence="10">Chaperone ATPase hsp78</fullName>
    </submittedName>
</protein>
<dbReference type="SUPFAM" id="SSF52540">
    <property type="entry name" value="P-loop containing nucleoside triphosphate hydrolases"/>
    <property type="match status" value="2"/>
</dbReference>
<dbReference type="InterPro" id="IPR019489">
    <property type="entry name" value="Clp_ATPase_C"/>
</dbReference>
<proteinExistence type="inferred from homology"/>
<evidence type="ECO:0000313" key="11">
    <source>
        <dbReference type="Proteomes" id="UP000606974"/>
    </source>
</evidence>
<dbReference type="GO" id="GO:0005759">
    <property type="term" value="C:mitochondrial matrix"/>
    <property type="evidence" value="ECO:0007669"/>
    <property type="project" value="TreeGrafter"/>
</dbReference>
<keyword evidence="7" id="KW-0175">Coiled coil</keyword>
<dbReference type="Pfam" id="PF00004">
    <property type="entry name" value="AAA"/>
    <property type="match status" value="1"/>
</dbReference>
<dbReference type="FunFam" id="3.40.50.300:FF:000120">
    <property type="entry name" value="ATP-dependent chaperone ClpB"/>
    <property type="match status" value="1"/>
</dbReference>
<dbReference type="PRINTS" id="PR00300">
    <property type="entry name" value="CLPPROTEASEA"/>
</dbReference>
<evidence type="ECO:0000256" key="7">
    <source>
        <dbReference type="SAM" id="Coils"/>
    </source>
</evidence>
<dbReference type="InterPro" id="IPR041546">
    <property type="entry name" value="ClpA/ClpB_AAA_lid"/>
</dbReference>
<dbReference type="InterPro" id="IPR018368">
    <property type="entry name" value="ClpA/B_CS1"/>
</dbReference>
<dbReference type="PROSITE" id="PS00870">
    <property type="entry name" value="CLPAB_1"/>
    <property type="match status" value="1"/>
</dbReference>
<evidence type="ECO:0000256" key="4">
    <source>
        <dbReference type="ARBA" id="ARBA00022840"/>
    </source>
</evidence>
<dbReference type="FunFam" id="3.40.50.300:FF:000025">
    <property type="entry name" value="ATP-dependent Clp protease subunit"/>
    <property type="match status" value="1"/>
</dbReference>
<evidence type="ECO:0000256" key="1">
    <source>
        <dbReference type="ARBA" id="ARBA00008675"/>
    </source>
</evidence>
<dbReference type="InterPro" id="IPR028299">
    <property type="entry name" value="ClpA/B_CS2"/>
</dbReference>
<dbReference type="Pfam" id="PF07724">
    <property type="entry name" value="AAA_2"/>
    <property type="match status" value="1"/>
</dbReference>
<feature type="domain" description="AAA+ ATPase" evidence="8">
    <location>
        <begin position="516"/>
        <end position="721"/>
    </location>
</feature>
<keyword evidence="11" id="KW-1185">Reference proteome</keyword>
<dbReference type="InterPro" id="IPR001270">
    <property type="entry name" value="ClpA/B"/>
</dbReference>
<keyword evidence="5 6" id="KW-0143">Chaperone</keyword>
<dbReference type="EMBL" id="JAACFV010000234">
    <property type="protein sequence ID" value="KAF7502619.1"/>
    <property type="molecule type" value="Genomic_DNA"/>
</dbReference>
<dbReference type="GO" id="GO:0042026">
    <property type="term" value="P:protein refolding"/>
    <property type="evidence" value="ECO:0007669"/>
    <property type="project" value="TreeGrafter"/>
</dbReference>
<evidence type="ECO:0000256" key="5">
    <source>
        <dbReference type="ARBA" id="ARBA00023186"/>
    </source>
</evidence>
<keyword evidence="2" id="KW-0677">Repeat</keyword>
<sequence>MVVKVPVLARRAFSSGVSVRHRVIPCRLSLSLRNVAVTQPKSPAITYHAARHYANGRPHPPGGTHRMNLGGESEKPALEQYGVDLTARAKAGKLDPVIGRDGEIHRTIQILSRRTKNNPVLIGAAGTGKTAILEGLAQRIVRGDVPESIKNKRVVALDLGQLIAGAKYRGDFEERLKSVLKEVEDAHGGVILFVDELHTLLGLGKAEGSIDASNLLKPALSRGELQCCGATTLNEYRQIEKDVALARRFQPIQIGEPSVQDTISILRGIKDRYEVHHGVRITDGALVAAATYSNRYITDRFLPDKAIDLVDEAASALRLQQESKPDAIQKLDREIMTIQIELESLRKETDVASKERRTKLEELLADKQKEVARLTEIWDKERAEIEVIKRTKEELEKARHELDQARREGNFGKAGELQYATIPKLEAQMPKDGAASANGKSGETLIHDSVTADDIANVVSRTTGIPVNKLMAGEVEKLVHMEEILQQSIRGQDEALHAVANAVRMQRAGLNGENRPLGSFMFLGPTGVGKTELCKKMANFLFSTETAVIRFDMSEFQEKYTISRLIGATAGYIGYEDAGQLTEAVRRKPYAVLLFDEFEKAHRDISALLLQVLDEGFLTDAQGHKVDFRNTLIVLTSNLGAEILVGSHSDPFLTQSKSSAIKTQDSESVTPEMKKAVMEIVQSSYPPEFLNRIDEFIIFNKLSRSALRDIVDIRLRELQSRLDDRRMAIHVPDDVKEWLCEKGYDPRYGARPLNRLIAREIGNKLADQIIRGRLRTGGIATVVRKDDGLEVLTESPPLDTGGG</sequence>
<dbReference type="GO" id="GO:0043335">
    <property type="term" value="P:protein unfolding"/>
    <property type="evidence" value="ECO:0007669"/>
    <property type="project" value="TreeGrafter"/>
</dbReference>
<keyword evidence="3 6" id="KW-0547">Nucleotide-binding</keyword>
<dbReference type="InterPro" id="IPR050130">
    <property type="entry name" value="ClpA_ClpB"/>
</dbReference>
<name>A0A8H7A759_9EURO</name>
<feature type="domain" description="AAA+ ATPase" evidence="8">
    <location>
        <begin position="115"/>
        <end position="259"/>
    </location>
</feature>
<evidence type="ECO:0000313" key="10">
    <source>
        <dbReference type="EMBL" id="KAF7502619.1"/>
    </source>
</evidence>
<dbReference type="Proteomes" id="UP000606974">
    <property type="component" value="Unassembled WGS sequence"/>
</dbReference>
<dbReference type="InterPro" id="IPR027417">
    <property type="entry name" value="P-loop_NTPase"/>
</dbReference>
<dbReference type="Gene3D" id="1.10.8.60">
    <property type="match status" value="1"/>
</dbReference>
<gene>
    <name evidence="10" type="primary">HSP78</name>
    <name evidence="10" type="ORF">GJ744_005435</name>
</gene>
<feature type="domain" description="Clp ATPase C-terminal" evidence="9">
    <location>
        <begin position="702"/>
        <end position="791"/>
    </location>
</feature>
<evidence type="ECO:0000256" key="2">
    <source>
        <dbReference type="ARBA" id="ARBA00022737"/>
    </source>
</evidence>